<evidence type="ECO:0008006" key="3">
    <source>
        <dbReference type="Google" id="ProtNLM"/>
    </source>
</evidence>
<dbReference type="RefSeq" id="WP_069378231.1">
    <property type="nucleotide sequence ID" value="NZ_CP017141.1"/>
</dbReference>
<dbReference type="KEGG" id="psty:BFS30_04820"/>
<protein>
    <recommendedName>
        <fullName evidence="3">Helix-turn-helix domain-containing protein</fullName>
    </recommendedName>
</protein>
<dbReference type="Proteomes" id="UP000094313">
    <property type="component" value="Chromosome"/>
</dbReference>
<dbReference type="EMBL" id="CP017141">
    <property type="protein sequence ID" value="AOM76535.1"/>
    <property type="molecule type" value="Genomic_DNA"/>
</dbReference>
<organism evidence="1 2">
    <name type="scientific">Pedobacter steynii</name>
    <dbReference type="NCBI Taxonomy" id="430522"/>
    <lineage>
        <taxon>Bacteria</taxon>
        <taxon>Pseudomonadati</taxon>
        <taxon>Bacteroidota</taxon>
        <taxon>Sphingobacteriia</taxon>
        <taxon>Sphingobacteriales</taxon>
        <taxon>Sphingobacteriaceae</taxon>
        <taxon>Pedobacter</taxon>
    </lineage>
</organism>
<proteinExistence type="predicted"/>
<gene>
    <name evidence="1" type="ORF">BFS30_04820</name>
</gene>
<evidence type="ECO:0000313" key="1">
    <source>
        <dbReference type="EMBL" id="AOM76535.1"/>
    </source>
</evidence>
<reference evidence="1 2" key="1">
    <citation type="submission" date="2016-08" db="EMBL/GenBank/DDBJ databases">
        <authorList>
            <person name="Seilhamer J.J."/>
        </authorList>
    </citation>
    <scope>NUCLEOTIDE SEQUENCE [LARGE SCALE GENOMIC DNA]</scope>
    <source>
        <strain evidence="1 2">DX4</strain>
    </source>
</reference>
<keyword evidence="2" id="KW-1185">Reference proteome</keyword>
<dbReference type="OrthoDB" id="710198at2"/>
<evidence type="ECO:0000313" key="2">
    <source>
        <dbReference type="Proteomes" id="UP000094313"/>
    </source>
</evidence>
<accession>A0A1D7QD16</accession>
<dbReference type="AlphaFoldDB" id="A0A1D7QD16"/>
<sequence length="103" mass="12145">MQVHDFLSTIIKLLIEHRSLFQQLVDLQNNSDKPIQLPVPQKDEILDNKDVRDVLHMSPSTYRRRILDGTIVPKVMGGKNYFLRSDIEHLIRQDKSKKRKKPE</sequence>
<name>A0A1D7QD16_9SPHI</name>